<sequence>MNPSMKPLLLISAWLLVSSSVLAAPGDYLIEEDGAEGPLPPSLEFHHGSWKFGEGAMIGEQVPTENHTATIKALMAFDQMKVEWKMKFAVPKQKFLFVAWGEKGGHAMDFTFAPDTGEMALVRPKSKDQESAVLVKGKLTKLDTEWHEVKCIHDGPNFTLTIDGVTITTIDESFNRPMGPFFLNGGGFNGAKFLVKDLKVSALPGSPTTRPLLPPSPPKAAAVPARKIQPEKFYSQGADDRLIADFEGEGFGAWTTTGDAFGSGPQALKDCRNKPDRAWGLKLVNSYRAGDKPTGTLTSPTFTLDRRYLHFLIGGGPHKEQTCLNLVIDGKVVRSATGCGMKNDKREEIMLWESWDLREFQGQMAALQLVDNHTGGWGHIQVDHPALSNAPLD</sequence>
<dbReference type="Gene3D" id="2.60.120.560">
    <property type="entry name" value="Exo-inulinase, domain 1"/>
    <property type="match status" value="1"/>
</dbReference>
<evidence type="ECO:0008006" key="5">
    <source>
        <dbReference type="Google" id="ProtNLM"/>
    </source>
</evidence>
<protein>
    <recommendedName>
        <fullName evidence="5">3-keto-disaccharide hydrolase domain-containing protein</fullName>
    </recommendedName>
</protein>
<dbReference type="InterPro" id="IPR013320">
    <property type="entry name" value="ConA-like_dom_sf"/>
</dbReference>
<feature type="chain" id="PRO_5021934775" description="3-keto-disaccharide hydrolase domain-containing protein" evidence="2">
    <location>
        <begin position="24"/>
        <end position="393"/>
    </location>
</feature>
<comment type="caution">
    <text evidence="3">The sequence shown here is derived from an EMBL/GenBank/DDBJ whole genome shotgun (WGS) entry which is preliminary data.</text>
</comment>
<proteinExistence type="predicted"/>
<evidence type="ECO:0000256" key="2">
    <source>
        <dbReference type="SAM" id="SignalP"/>
    </source>
</evidence>
<evidence type="ECO:0000313" key="4">
    <source>
        <dbReference type="Proteomes" id="UP000321577"/>
    </source>
</evidence>
<organism evidence="3 4">
    <name type="scientific">Brevifollis gellanilyticus</name>
    <dbReference type="NCBI Taxonomy" id="748831"/>
    <lineage>
        <taxon>Bacteria</taxon>
        <taxon>Pseudomonadati</taxon>
        <taxon>Verrucomicrobiota</taxon>
        <taxon>Verrucomicrobiia</taxon>
        <taxon>Verrucomicrobiales</taxon>
        <taxon>Verrucomicrobiaceae</taxon>
    </lineage>
</organism>
<reference evidence="3 4" key="1">
    <citation type="submission" date="2019-07" db="EMBL/GenBank/DDBJ databases">
        <title>Whole genome shotgun sequence of Brevifollis gellanilyticus NBRC 108608.</title>
        <authorList>
            <person name="Hosoyama A."/>
            <person name="Uohara A."/>
            <person name="Ohji S."/>
            <person name="Ichikawa N."/>
        </authorList>
    </citation>
    <scope>NUCLEOTIDE SEQUENCE [LARGE SCALE GENOMIC DNA]</scope>
    <source>
        <strain evidence="3 4">NBRC 108608</strain>
    </source>
</reference>
<keyword evidence="4" id="KW-1185">Reference proteome</keyword>
<dbReference type="AlphaFoldDB" id="A0A512M3R6"/>
<evidence type="ECO:0000313" key="3">
    <source>
        <dbReference type="EMBL" id="GEP41384.1"/>
    </source>
</evidence>
<gene>
    <name evidence="3" type="ORF">BGE01nite_06750</name>
</gene>
<feature type="signal peptide" evidence="2">
    <location>
        <begin position="1"/>
        <end position="23"/>
    </location>
</feature>
<keyword evidence="2" id="KW-0732">Signal</keyword>
<dbReference type="SUPFAM" id="SSF49899">
    <property type="entry name" value="Concanavalin A-like lectins/glucanases"/>
    <property type="match status" value="1"/>
</dbReference>
<evidence type="ECO:0000256" key="1">
    <source>
        <dbReference type="SAM" id="MobiDB-lite"/>
    </source>
</evidence>
<accession>A0A512M3R6</accession>
<dbReference type="Proteomes" id="UP000321577">
    <property type="component" value="Unassembled WGS sequence"/>
</dbReference>
<name>A0A512M3R6_9BACT</name>
<dbReference type="EMBL" id="BKAG01000003">
    <property type="protein sequence ID" value="GEP41384.1"/>
    <property type="molecule type" value="Genomic_DNA"/>
</dbReference>
<feature type="region of interest" description="Disordered" evidence="1">
    <location>
        <begin position="206"/>
        <end position="225"/>
    </location>
</feature>